<protein>
    <submittedName>
        <fullName evidence="1">Uncharacterized protein</fullName>
    </submittedName>
</protein>
<evidence type="ECO:0000313" key="2">
    <source>
        <dbReference type="Proteomes" id="UP000027153"/>
    </source>
</evidence>
<reference evidence="1 2" key="1">
    <citation type="journal article" date="2013" name="Nature">
        <title>Anaerobic oxidation of methane coupled to nitrate reduction in a novel archaeal lineage.</title>
        <authorList>
            <person name="Haroon M.F."/>
            <person name="Hu S."/>
            <person name="Shi Y."/>
            <person name="Imelfort M."/>
            <person name="Keller J."/>
            <person name="Hugenholtz P."/>
            <person name="Yuan Z."/>
            <person name="Tyson G.W."/>
        </authorList>
    </citation>
    <scope>NUCLEOTIDE SEQUENCE [LARGE SCALE GENOMIC DNA]</scope>
    <source>
        <strain evidence="1 2">ANME-2d</strain>
    </source>
</reference>
<sequence length="477" mass="53950">MTFRFEIYSKSSDGFGSGSYAPHLLRGASVQIERSLTEGDILKITSKRKDMDPQIDKTRPVRFYKDSVKLFDGLLRAPEYTQQYNKLRTLTTTAYSWEKELNSIRLPPAGVDYIDKSINFIFNDLCRISNDYGVTKKSLYRYDTSKIPYYGELSGVFETEITRTYSGSIWSAMQDLTQALDTASVNHVWEFALRVDALQSDFNIYIVPMLLKVSDADAAATFTDPKLILPKNTWRDYRLINFMDVWGAGLLKNQIYAPTPILNETAIPTNEEYFNAAVQPSARHYLLVTVTNPTGTDKTGSILINGSDDAYPPPPNELSERFFLQIPAYTARTHFTDHRYAGLATGALNSFRADSLSGCTLKVEEVLHGVAGRSINAFGLKRKSVIDSSLDSQTRVNARSDKAVRLYHAPLIYLEGNIKEDYAVFSDLVGKRVDFYDNFSGAMEAFVCTKQRLTFAGTQAKMRIEGMRYNIDWEYSE</sequence>
<keyword evidence="2" id="KW-1185">Reference proteome</keyword>
<dbReference type="Proteomes" id="UP000027153">
    <property type="component" value="Unassembled WGS sequence"/>
</dbReference>
<dbReference type="EMBL" id="JMIY01000001">
    <property type="protein sequence ID" value="KCZ73640.1"/>
    <property type="molecule type" value="Genomic_DNA"/>
</dbReference>
<gene>
    <name evidence="1" type="ORF">ANME2D_00712</name>
</gene>
<organism evidence="1 2">
    <name type="scientific">Candidatus Methanoperedens nitratireducens</name>
    <dbReference type="NCBI Taxonomy" id="1392998"/>
    <lineage>
        <taxon>Archaea</taxon>
        <taxon>Methanobacteriati</taxon>
        <taxon>Methanobacteriota</taxon>
        <taxon>Stenosarchaea group</taxon>
        <taxon>Methanomicrobia</taxon>
        <taxon>Methanosarcinales</taxon>
        <taxon>ANME-2 cluster</taxon>
        <taxon>Candidatus Methanoperedentaceae</taxon>
        <taxon>Candidatus Methanoperedens</taxon>
    </lineage>
</organism>
<accession>A0A062VEL6</accession>
<comment type="caution">
    <text evidence="1">The sequence shown here is derived from an EMBL/GenBank/DDBJ whole genome shotgun (WGS) entry which is preliminary data.</text>
</comment>
<dbReference type="RefSeq" id="WP_048089124.1">
    <property type="nucleotide sequence ID" value="NZ_JMIY01000001.1"/>
</dbReference>
<evidence type="ECO:0000313" key="1">
    <source>
        <dbReference type="EMBL" id="KCZ73640.1"/>
    </source>
</evidence>
<proteinExistence type="predicted"/>
<name>A0A062VEL6_9EURY</name>
<dbReference type="AlphaFoldDB" id="A0A062VEL6"/>